<reference evidence="1 2" key="1">
    <citation type="submission" date="2021-03" db="EMBL/GenBank/DDBJ databases">
        <title>Antimicrobial resistance genes in bacteria isolated from Japanese honey, and their potential for conferring macrolide and lincosamide resistance in the American foulbrood pathogen Paenibacillus larvae.</title>
        <authorList>
            <person name="Okamoto M."/>
            <person name="Kumagai M."/>
            <person name="Kanamori H."/>
            <person name="Takamatsu D."/>
        </authorList>
    </citation>
    <scope>NUCLEOTIDE SEQUENCE [LARGE SCALE GENOMIC DNA]</scope>
    <source>
        <strain evidence="1 2">J8TS2</strain>
    </source>
</reference>
<accession>A0ABQ4KDI9</accession>
<gene>
    <name evidence="1" type="ORF">J8TS2_03480</name>
</gene>
<keyword evidence="2" id="KW-1185">Reference proteome</keyword>
<evidence type="ECO:0000313" key="1">
    <source>
        <dbReference type="EMBL" id="GIN56029.1"/>
    </source>
</evidence>
<proteinExistence type="predicted"/>
<comment type="caution">
    <text evidence="1">The sequence shown here is derived from an EMBL/GenBank/DDBJ whole genome shotgun (WGS) entry which is preliminary data.</text>
</comment>
<dbReference type="Proteomes" id="UP000679950">
    <property type="component" value="Unassembled WGS sequence"/>
</dbReference>
<name>A0ABQ4KDI9_9BACI</name>
<organism evidence="1 2">
    <name type="scientific">Lederbergia ruris</name>
    <dbReference type="NCBI Taxonomy" id="217495"/>
    <lineage>
        <taxon>Bacteria</taxon>
        <taxon>Bacillati</taxon>
        <taxon>Bacillota</taxon>
        <taxon>Bacilli</taxon>
        <taxon>Bacillales</taxon>
        <taxon>Bacillaceae</taxon>
        <taxon>Lederbergia</taxon>
    </lineage>
</organism>
<protein>
    <submittedName>
        <fullName evidence="1">Uncharacterized protein</fullName>
    </submittedName>
</protein>
<dbReference type="EMBL" id="BORB01000002">
    <property type="protein sequence ID" value="GIN56029.1"/>
    <property type="molecule type" value="Genomic_DNA"/>
</dbReference>
<sequence>MILTSNRVVFSGENNNYFEGKLIWWKIVNFFKESTNFDGLFKKAIVECLVEVIITKKMESGRVGCSIDRRRV</sequence>
<evidence type="ECO:0000313" key="2">
    <source>
        <dbReference type="Proteomes" id="UP000679950"/>
    </source>
</evidence>